<gene>
    <name evidence="2" type="ORF">TIFTF001_050021</name>
</gene>
<dbReference type="AlphaFoldDB" id="A0AA87YQB9"/>
<reference evidence="2" key="1">
    <citation type="submission" date="2023-07" db="EMBL/GenBank/DDBJ databases">
        <title>draft genome sequence of fig (Ficus carica).</title>
        <authorList>
            <person name="Takahashi T."/>
            <person name="Nishimura K."/>
        </authorList>
    </citation>
    <scope>NUCLEOTIDE SEQUENCE</scope>
</reference>
<name>A0AA87YQB9_FICCA</name>
<organism evidence="2 3">
    <name type="scientific">Ficus carica</name>
    <name type="common">Common fig</name>
    <dbReference type="NCBI Taxonomy" id="3494"/>
    <lineage>
        <taxon>Eukaryota</taxon>
        <taxon>Viridiplantae</taxon>
        <taxon>Streptophyta</taxon>
        <taxon>Embryophyta</taxon>
        <taxon>Tracheophyta</taxon>
        <taxon>Spermatophyta</taxon>
        <taxon>Magnoliopsida</taxon>
        <taxon>eudicotyledons</taxon>
        <taxon>Gunneridae</taxon>
        <taxon>Pentapetalae</taxon>
        <taxon>rosids</taxon>
        <taxon>fabids</taxon>
        <taxon>Rosales</taxon>
        <taxon>Moraceae</taxon>
        <taxon>Ficeae</taxon>
        <taxon>Ficus</taxon>
    </lineage>
</organism>
<dbReference type="Proteomes" id="UP001187192">
    <property type="component" value="Unassembled WGS sequence"/>
</dbReference>
<proteinExistence type="predicted"/>
<comment type="caution">
    <text evidence="2">The sequence shown here is derived from an EMBL/GenBank/DDBJ whole genome shotgun (WGS) entry which is preliminary data.</text>
</comment>
<keyword evidence="3" id="KW-1185">Reference proteome</keyword>
<sequence>MEGRWQRLEARSRGRDTRDNGRRIHGGGDGFRGRDWR</sequence>
<dbReference type="EMBL" id="BTGU01007680">
    <property type="protein sequence ID" value="GMN20313.1"/>
    <property type="molecule type" value="Genomic_DNA"/>
</dbReference>
<evidence type="ECO:0000313" key="3">
    <source>
        <dbReference type="Proteomes" id="UP001187192"/>
    </source>
</evidence>
<evidence type="ECO:0000313" key="2">
    <source>
        <dbReference type="EMBL" id="GMN20313.1"/>
    </source>
</evidence>
<protein>
    <submittedName>
        <fullName evidence="2">Uncharacterized protein</fullName>
    </submittedName>
</protein>
<accession>A0AA87YQB9</accession>
<feature type="region of interest" description="Disordered" evidence="1">
    <location>
        <begin position="1"/>
        <end position="37"/>
    </location>
</feature>
<evidence type="ECO:0000256" key="1">
    <source>
        <dbReference type="SAM" id="MobiDB-lite"/>
    </source>
</evidence>
<feature type="compositionally biased region" description="Basic and acidic residues" evidence="1">
    <location>
        <begin position="1"/>
        <end position="22"/>
    </location>
</feature>